<evidence type="ECO:0000313" key="2">
    <source>
        <dbReference type="EMBL" id="MET3692417.1"/>
    </source>
</evidence>
<accession>A0ABV2L3L0</accession>
<dbReference type="RefSeq" id="WP_238278184.1">
    <property type="nucleotide sequence ID" value="NZ_BPQL01000029.1"/>
</dbReference>
<dbReference type="Gene3D" id="1.10.260.40">
    <property type="entry name" value="lambda repressor-like DNA-binding domains"/>
    <property type="match status" value="1"/>
</dbReference>
<dbReference type="InterPro" id="IPR001387">
    <property type="entry name" value="Cro/C1-type_HTH"/>
</dbReference>
<dbReference type="InterPro" id="IPR010982">
    <property type="entry name" value="Lambda_DNA-bd_dom_sf"/>
</dbReference>
<evidence type="ECO:0000313" key="3">
    <source>
        <dbReference type="Proteomes" id="UP001549145"/>
    </source>
</evidence>
<feature type="domain" description="HTH cro/C1-type" evidence="1">
    <location>
        <begin position="13"/>
        <end position="46"/>
    </location>
</feature>
<reference evidence="2 3" key="1">
    <citation type="submission" date="2024-06" db="EMBL/GenBank/DDBJ databases">
        <title>Genomic Encyclopedia of Type Strains, Phase IV (KMG-IV): sequencing the most valuable type-strain genomes for metagenomic binning, comparative biology and taxonomic classification.</title>
        <authorList>
            <person name="Goeker M."/>
        </authorList>
    </citation>
    <scope>NUCLEOTIDE SEQUENCE [LARGE SCALE GENOMIC DNA]</scope>
    <source>
        <strain evidence="2 3">DSM 21331</strain>
    </source>
</reference>
<dbReference type="SUPFAM" id="SSF47413">
    <property type="entry name" value="lambda repressor-like DNA-binding domains"/>
    <property type="match status" value="1"/>
</dbReference>
<sequence>MPIQPADVSRFLDRSGWSQAQLAWTLGINQPRISRFITGLKKPNPQLQAALETFFAHDPRAGGPTPRSD</sequence>
<proteinExistence type="predicted"/>
<organism evidence="2 3">
    <name type="scientific">Methylobacterium goesingense</name>
    <dbReference type="NCBI Taxonomy" id="243690"/>
    <lineage>
        <taxon>Bacteria</taxon>
        <taxon>Pseudomonadati</taxon>
        <taxon>Pseudomonadota</taxon>
        <taxon>Alphaproteobacteria</taxon>
        <taxon>Hyphomicrobiales</taxon>
        <taxon>Methylobacteriaceae</taxon>
        <taxon>Methylobacterium</taxon>
    </lineage>
</organism>
<dbReference type="EMBL" id="JBEPMM010000004">
    <property type="protein sequence ID" value="MET3692417.1"/>
    <property type="molecule type" value="Genomic_DNA"/>
</dbReference>
<dbReference type="CDD" id="cd00093">
    <property type="entry name" value="HTH_XRE"/>
    <property type="match status" value="1"/>
</dbReference>
<keyword evidence="3" id="KW-1185">Reference proteome</keyword>
<evidence type="ECO:0000259" key="1">
    <source>
        <dbReference type="Pfam" id="PF01381"/>
    </source>
</evidence>
<name>A0ABV2L3L0_9HYPH</name>
<protein>
    <submittedName>
        <fullName evidence="2">DNA transposition AAA+ family ATPase</fullName>
    </submittedName>
</protein>
<comment type="caution">
    <text evidence="2">The sequence shown here is derived from an EMBL/GenBank/DDBJ whole genome shotgun (WGS) entry which is preliminary data.</text>
</comment>
<gene>
    <name evidence="2" type="ORF">ABID43_001953</name>
</gene>
<dbReference type="Pfam" id="PF01381">
    <property type="entry name" value="HTH_3"/>
    <property type="match status" value="1"/>
</dbReference>
<dbReference type="Proteomes" id="UP001549145">
    <property type="component" value="Unassembled WGS sequence"/>
</dbReference>